<evidence type="ECO:0000259" key="3">
    <source>
        <dbReference type="PROSITE" id="PS50085"/>
    </source>
</evidence>
<organism evidence="4 5">
    <name type="scientific">Hymenoscyphus fraxineus</name>
    <dbReference type="NCBI Taxonomy" id="746836"/>
    <lineage>
        <taxon>Eukaryota</taxon>
        <taxon>Fungi</taxon>
        <taxon>Dikarya</taxon>
        <taxon>Ascomycota</taxon>
        <taxon>Pezizomycotina</taxon>
        <taxon>Leotiomycetes</taxon>
        <taxon>Helotiales</taxon>
        <taxon>Helotiaceae</taxon>
        <taxon>Hymenoscyphus</taxon>
    </lineage>
</organism>
<accession>A0A9N9KYS8</accession>
<feature type="compositionally biased region" description="Polar residues" evidence="2">
    <location>
        <begin position="892"/>
        <end position="915"/>
    </location>
</feature>
<feature type="region of interest" description="Disordered" evidence="2">
    <location>
        <begin position="74"/>
        <end position="170"/>
    </location>
</feature>
<gene>
    <name evidence="4" type="ORF">HYFRA_00011230</name>
</gene>
<feature type="region of interest" description="Disordered" evidence="2">
    <location>
        <begin position="551"/>
        <end position="579"/>
    </location>
</feature>
<dbReference type="PROSITE" id="PS50085">
    <property type="entry name" value="RAPGAP"/>
    <property type="match status" value="1"/>
</dbReference>
<dbReference type="InterPro" id="IPR024584">
    <property type="entry name" value="Tuberin_N"/>
</dbReference>
<dbReference type="InterPro" id="IPR018515">
    <property type="entry name" value="Tuberin-type_domain"/>
</dbReference>
<feature type="compositionally biased region" description="Polar residues" evidence="2">
    <location>
        <begin position="138"/>
        <end position="169"/>
    </location>
</feature>
<dbReference type="GO" id="GO:0032007">
    <property type="term" value="P:negative regulation of TOR signaling"/>
    <property type="evidence" value="ECO:0007669"/>
    <property type="project" value="TreeGrafter"/>
</dbReference>
<dbReference type="EMBL" id="CAJVRL010000061">
    <property type="protein sequence ID" value="CAG8955248.1"/>
    <property type="molecule type" value="Genomic_DNA"/>
</dbReference>
<feature type="compositionally biased region" description="Low complexity" evidence="2">
    <location>
        <begin position="557"/>
        <end position="568"/>
    </location>
</feature>
<reference evidence="4" key="1">
    <citation type="submission" date="2021-07" db="EMBL/GenBank/DDBJ databases">
        <authorList>
            <person name="Durling M."/>
        </authorList>
    </citation>
    <scope>NUCLEOTIDE SEQUENCE</scope>
</reference>
<sequence>MIEGPSADIAALIKITAKSEQGGVVWDDWAADGWRKLSASTFPSYLEDFLAQLQPHLLCAASICYQTKTRSWTFRSRSRPDADADAGADPERNPDYYFVPPSPKNTRVSMSPASGDIAQPPPQPAEPKPSSGLASVFKSLTGSKLSRPNNARSTAQSSQQPTAAGNLQSAIYGGPPNYEKLYEQLKIGNSLPGRIAAAESLRYAIDNYPLNAVTAIFNEGKDLIESTKSREARQAGFGLLTACVKNSTSTDPERMAYFSVLTAPANPQDFHLQVRSVMELSKHGKDLSGFHYRAIPLLTTWMHTAFNLTANARKIQLKNPSPTPLEEEAILYGLFAFLTDLIKFSFVVSSEEVTAKLLEEILSICSRTPLSDDLKACISVVDAIMTYGEVPSYKLPDCVKVLSSILSIPRSPSVPKSDDLKTKAWKILRNFSRSHNGQAVVRILLEILHEPSHGEKTADQNYLQIRGAMVLLRKLFAKNGQDSFPLVPFTALVRALDSVTAFGHHTKIDGDVLELVLSIFGNKGQELKHNVMEEDWTLLFEVVIKCSEGALETSDGRPVPSRSQVSSPHGTSDGGSELGQSTNLAQSLYNFIIRIERLLVEIPGNGLFQREACIRFFAKVHAHLPESCAKLVIDHYTEYRYCYPSDLGWKTNVNTIVEAFFGDRSQPAHIRLHALKAVTDVFGVIEMLDDHEDPDIVQTFVSAILDNIGDEKDIAILQKLVAFAVAVARNADNSLFDYVIRAVRGSVMSDRLQSPLASPPSSRQSLLSISRPITSPTQSSIIQTPSNVVTKGLVQIFMRVMDTSAYKSVKVFEELLWIARSHECEIDARLSAMKMLFRLRADWAHRIHLVISTESDGLAASLFRTSASLARKQAADEAAHQHRVSRNDELSNSKGSRNTSSPSIARQSHRSSSGLVRTIQRNHQMWMYPDSEALPEDILKKASSLLVSLVVIEDPHNDYKGVRADGNVLTHAQNPDGEKCDEPLPKVLQKRILDIGTYLDTIAGLLQNGCDWEVYSFILVHLPSQLTNQALFRGSITQIRRLREVLCDLLKNNSFQEPPISSGLRKSDVAICLFQVLNMTMGYHQHFSKPEQDDIVRTFLQGIGSTWERTAKCCIHALTICSHEIPGSTSKQLVTILQKMSTIITQSHVAIHILEFLACLARLPDLYVNFREEEYRTVFAICFRYLQYVRDQNDKESKDISARSSSSITRSSGPALTDHGLSESNFQPNSSDDLPQYVYALAYHVIIFWFLSLKLTDRAVHVSWITRNLVSTDSFNKESIDEQAQVTLDFMQRVTYADVDESAADPTFTSERFGKIEKKRWIVGKSIVTVEQATRGGWAQIKKRQPSGTSCYIIRERFSRPPPHQTQYPNEPTRDTKLSDANMVFPSHLLLQLTASVPQVGDTVRPIPLPTENPGLERAIKTFDRNFTVDGHKVGVIYIAENQTHEVEILANIMGSSDYTSFLSGLGTLTKLKGATFNTQGLDRVGDSDGQYAFCWRDRVTEIVFHVTTQMPTNLESDPQCIGKKRHIGNDFVNIIFNNSGLPFKFDTFPSEFNYVNIVITPESRASFVATRTRTEANAKNAFYKVQVMSKPGFPEISPAAETKIMSLAVLPGFIRLLALNASVFSLVWANREGGEHVSSWRNRLREINKLREKYNPKAASTPLSTPVPSNGNVRDSIQNLRRSSVATFLTSSNSEPVSQRSSLLSPVNTEVGVSSTEGSIVEDLDFSKWS</sequence>
<feature type="domain" description="Rap-GAP" evidence="3">
    <location>
        <begin position="1420"/>
        <end position="1659"/>
    </location>
</feature>
<protein>
    <recommendedName>
        <fullName evidence="3">Rap-GAP domain-containing protein</fullName>
    </recommendedName>
</protein>
<dbReference type="GO" id="GO:0051056">
    <property type="term" value="P:regulation of small GTPase mediated signal transduction"/>
    <property type="evidence" value="ECO:0007669"/>
    <property type="project" value="InterPro"/>
</dbReference>
<comment type="caution">
    <text evidence="4">The sequence shown here is derived from an EMBL/GenBank/DDBJ whole genome shotgun (WGS) entry which is preliminary data.</text>
</comment>
<dbReference type="InterPro" id="IPR027107">
    <property type="entry name" value="Tuberin/Ral-act_asu"/>
</dbReference>
<dbReference type="SUPFAM" id="SSF111347">
    <property type="entry name" value="Rap/Ran-GAP"/>
    <property type="match status" value="1"/>
</dbReference>
<dbReference type="PANTHER" id="PTHR10063">
    <property type="entry name" value="TUBERIN"/>
    <property type="match status" value="1"/>
</dbReference>
<dbReference type="Proteomes" id="UP000696280">
    <property type="component" value="Unassembled WGS sequence"/>
</dbReference>
<dbReference type="Gene3D" id="3.40.50.11210">
    <property type="entry name" value="Rap/Ran-GAP"/>
    <property type="match status" value="1"/>
</dbReference>
<dbReference type="GO" id="GO:0005096">
    <property type="term" value="F:GTPase activator activity"/>
    <property type="evidence" value="ECO:0007669"/>
    <property type="project" value="UniProtKB-KW"/>
</dbReference>
<dbReference type="OrthoDB" id="19311at2759"/>
<name>A0A9N9KYS8_9HELO</name>
<dbReference type="GO" id="GO:0033596">
    <property type="term" value="C:TSC1-TSC2 complex"/>
    <property type="evidence" value="ECO:0007669"/>
    <property type="project" value="TreeGrafter"/>
</dbReference>
<evidence type="ECO:0000313" key="5">
    <source>
        <dbReference type="Proteomes" id="UP000696280"/>
    </source>
</evidence>
<dbReference type="SUPFAM" id="SSF48371">
    <property type="entry name" value="ARM repeat"/>
    <property type="match status" value="1"/>
</dbReference>
<feature type="compositionally biased region" description="Polar residues" evidence="2">
    <location>
        <begin position="1662"/>
        <end position="1676"/>
    </location>
</feature>
<feature type="region of interest" description="Disordered" evidence="2">
    <location>
        <begin position="1197"/>
        <end position="1222"/>
    </location>
</feature>
<dbReference type="InterPro" id="IPR016024">
    <property type="entry name" value="ARM-type_fold"/>
</dbReference>
<dbReference type="Pfam" id="PF03542">
    <property type="entry name" value="Tuberin"/>
    <property type="match status" value="1"/>
</dbReference>
<dbReference type="GO" id="GO:0005634">
    <property type="term" value="C:nucleus"/>
    <property type="evidence" value="ECO:0007669"/>
    <property type="project" value="InterPro"/>
</dbReference>
<feature type="compositionally biased region" description="Low complexity" evidence="2">
    <location>
        <begin position="1202"/>
        <end position="1212"/>
    </location>
</feature>
<evidence type="ECO:0000313" key="4">
    <source>
        <dbReference type="EMBL" id="CAG8955248.1"/>
    </source>
</evidence>
<dbReference type="FunFam" id="3.40.50.11210:FF:000007">
    <property type="entry name" value="Tuberous sclerosis 2"/>
    <property type="match status" value="1"/>
</dbReference>
<feature type="region of interest" description="Disordered" evidence="2">
    <location>
        <begin position="1656"/>
        <end position="1676"/>
    </location>
</feature>
<dbReference type="PANTHER" id="PTHR10063:SF0">
    <property type="entry name" value="TUBERIN"/>
    <property type="match status" value="1"/>
</dbReference>
<evidence type="ECO:0000256" key="2">
    <source>
        <dbReference type="SAM" id="MobiDB-lite"/>
    </source>
</evidence>
<feature type="compositionally biased region" description="Basic and acidic residues" evidence="2">
    <location>
        <begin position="874"/>
        <end position="891"/>
    </location>
</feature>
<dbReference type="Pfam" id="PF11864">
    <property type="entry name" value="DUF3384"/>
    <property type="match status" value="1"/>
</dbReference>
<keyword evidence="5" id="KW-1185">Reference proteome</keyword>
<dbReference type="InterPro" id="IPR035974">
    <property type="entry name" value="Rap/Ran-GAP_sf"/>
</dbReference>
<proteinExistence type="predicted"/>
<dbReference type="InterPro" id="IPR000331">
    <property type="entry name" value="Rap/Ran_GAP_dom"/>
</dbReference>
<dbReference type="Pfam" id="PF02145">
    <property type="entry name" value="Rap_GAP"/>
    <property type="match status" value="1"/>
</dbReference>
<evidence type="ECO:0000256" key="1">
    <source>
        <dbReference type="ARBA" id="ARBA00022468"/>
    </source>
</evidence>
<feature type="region of interest" description="Disordered" evidence="2">
    <location>
        <begin position="874"/>
        <end position="915"/>
    </location>
</feature>
<keyword evidence="1" id="KW-0343">GTPase activation</keyword>